<reference evidence="1" key="1">
    <citation type="submission" date="2014-09" db="EMBL/GenBank/DDBJ databases">
        <authorList>
            <person name="Magalhaes I.L.F."/>
            <person name="Oliveira U."/>
            <person name="Santos F.R."/>
            <person name="Vidigal T.H.D.A."/>
            <person name="Brescovit A.D."/>
            <person name="Santos A.J."/>
        </authorList>
    </citation>
    <scope>NUCLEOTIDE SEQUENCE</scope>
    <source>
        <tissue evidence="1">Shoot tissue taken approximately 20 cm above the soil surface</tissue>
    </source>
</reference>
<organism evidence="1">
    <name type="scientific">Arundo donax</name>
    <name type="common">Giant reed</name>
    <name type="synonym">Donax arundinaceus</name>
    <dbReference type="NCBI Taxonomy" id="35708"/>
    <lineage>
        <taxon>Eukaryota</taxon>
        <taxon>Viridiplantae</taxon>
        <taxon>Streptophyta</taxon>
        <taxon>Embryophyta</taxon>
        <taxon>Tracheophyta</taxon>
        <taxon>Spermatophyta</taxon>
        <taxon>Magnoliopsida</taxon>
        <taxon>Liliopsida</taxon>
        <taxon>Poales</taxon>
        <taxon>Poaceae</taxon>
        <taxon>PACMAD clade</taxon>
        <taxon>Arundinoideae</taxon>
        <taxon>Arundineae</taxon>
        <taxon>Arundo</taxon>
    </lineage>
</organism>
<dbReference type="AlphaFoldDB" id="A0A0A9BYT8"/>
<name>A0A0A9BYT8_ARUDO</name>
<evidence type="ECO:0000313" key="1">
    <source>
        <dbReference type="EMBL" id="JAD69184.1"/>
    </source>
</evidence>
<proteinExistence type="predicted"/>
<sequence length="29" mass="3380">MYFDNARNSCISLRVLSCDCNGFHLEKRS</sequence>
<reference evidence="1" key="2">
    <citation type="journal article" date="2015" name="Data Brief">
        <title>Shoot transcriptome of the giant reed, Arundo donax.</title>
        <authorList>
            <person name="Barrero R.A."/>
            <person name="Guerrero F.D."/>
            <person name="Moolhuijzen P."/>
            <person name="Goolsby J.A."/>
            <person name="Tidwell J."/>
            <person name="Bellgard S.E."/>
            <person name="Bellgard M.I."/>
        </authorList>
    </citation>
    <scope>NUCLEOTIDE SEQUENCE</scope>
    <source>
        <tissue evidence="1">Shoot tissue taken approximately 20 cm above the soil surface</tissue>
    </source>
</reference>
<dbReference type="EMBL" id="GBRH01228711">
    <property type="protein sequence ID" value="JAD69184.1"/>
    <property type="molecule type" value="Transcribed_RNA"/>
</dbReference>
<accession>A0A0A9BYT8</accession>
<protein>
    <submittedName>
        <fullName evidence="1">Uncharacterized protein</fullName>
    </submittedName>
</protein>